<dbReference type="Proteomes" id="UP000634136">
    <property type="component" value="Unassembled WGS sequence"/>
</dbReference>
<proteinExistence type="predicted"/>
<protein>
    <submittedName>
        <fullName evidence="1">Uncharacterized protein</fullName>
    </submittedName>
</protein>
<sequence length="271" mass="29311">MVRFVPEEPSGGPSFQLLSRYHLPTASLAKSRMVPLPVSINSLQQPSGKDCVPIEGLDKPHGCNEDAGTMDAILGETSVECTVQRPLEPRTEGLHGCSGTEWANSCASTECNAIKELPSGDKRGATSVQATGPILQEHYGASLVDSQGQSPEQAFHNKINVGPNSRRVFHVLNEARNRVPGVPLQSDAEKPMGNGDSVLPYFSLERSGSPKCRVQKSFQGPDSATSAKRCRAFRDACWRSESCSNCLKFGFLQIPYCRAYGLCRGVVVDVE</sequence>
<organism evidence="1 2">
    <name type="scientific">Senna tora</name>
    <dbReference type="NCBI Taxonomy" id="362788"/>
    <lineage>
        <taxon>Eukaryota</taxon>
        <taxon>Viridiplantae</taxon>
        <taxon>Streptophyta</taxon>
        <taxon>Embryophyta</taxon>
        <taxon>Tracheophyta</taxon>
        <taxon>Spermatophyta</taxon>
        <taxon>Magnoliopsida</taxon>
        <taxon>eudicotyledons</taxon>
        <taxon>Gunneridae</taxon>
        <taxon>Pentapetalae</taxon>
        <taxon>rosids</taxon>
        <taxon>fabids</taxon>
        <taxon>Fabales</taxon>
        <taxon>Fabaceae</taxon>
        <taxon>Caesalpinioideae</taxon>
        <taxon>Cassia clade</taxon>
        <taxon>Senna</taxon>
    </lineage>
</organism>
<name>A0A834W7B1_9FABA</name>
<accession>A0A834W7B1</accession>
<dbReference type="EMBL" id="JAAIUW010000010">
    <property type="protein sequence ID" value="KAF7811882.1"/>
    <property type="molecule type" value="Genomic_DNA"/>
</dbReference>
<dbReference type="AlphaFoldDB" id="A0A834W7B1"/>
<evidence type="ECO:0000313" key="1">
    <source>
        <dbReference type="EMBL" id="KAF7811882.1"/>
    </source>
</evidence>
<gene>
    <name evidence="1" type="ORF">G2W53_032858</name>
</gene>
<keyword evidence="2" id="KW-1185">Reference proteome</keyword>
<reference evidence="1" key="1">
    <citation type="submission" date="2020-09" db="EMBL/GenBank/DDBJ databases">
        <title>Genome-Enabled Discovery of Anthraquinone Biosynthesis in Senna tora.</title>
        <authorList>
            <person name="Kang S.-H."/>
            <person name="Pandey R.P."/>
            <person name="Lee C.-M."/>
            <person name="Sim J.-S."/>
            <person name="Jeong J.-T."/>
            <person name="Choi B.-S."/>
            <person name="Jung M."/>
            <person name="Ginzburg D."/>
            <person name="Zhao K."/>
            <person name="Won S.Y."/>
            <person name="Oh T.-J."/>
            <person name="Yu Y."/>
            <person name="Kim N.-H."/>
            <person name="Lee O.R."/>
            <person name="Lee T.-H."/>
            <person name="Bashyal P."/>
            <person name="Kim T.-S."/>
            <person name="Lee W.-H."/>
            <person name="Kawkins C."/>
            <person name="Kim C.-K."/>
            <person name="Kim J.S."/>
            <person name="Ahn B.O."/>
            <person name="Rhee S.Y."/>
            <person name="Sohng J.K."/>
        </authorList>
    </citation>
    <scope>NUCLEOTIDE SEQUENCE</scope>
    <source>
        <tissue evidence="1">Leaf</tissue>
    </source>
</reference>
<comment type="caution">
    <text evidence="1">The sequence shown here is derived from an EMBL/GenBank/DDBJ whole genome shotgun (WGS) entry which is preliminary data.</text>
</comment>
<evidence type="ECO:0000313" key="2">
    <source>
        <dbReference type="Proteomes" id="UP000634136"/>
    </source>
</evidence>